<dbReference type="EMBL" id="DSXI01000052">
    <property type="protein sequence ID" value="HGS04294.1"/>
    <property type="molecule type" value="Genomic_DNA"/>
</dbReference>
<evidence type="ECO:0000259" key="7">
    <source>
        <dbReference type="PROSITE" id="PS50110"/>
    </source>
</evidence>
<reference evidence="8" key="1">
    <citation type="journal article" date="2020" name="mSystems">
        <title>Genome- and Community-Level Interaction Insights into Carbon Utilization and Element Cycling Functions of Hydrothermarchaeota in Hydrothermal Sediment.</title>
        <authorList>
            <person name="Zhou Z."/>
            <person name="Liu Y."/>
            <person name="Xu W."/>
            <person name="Pan J."/>
            <person name="Luo Z.H."/>
            <person name="Li M."/>
        </authorList>
    </citation>
    <scope>NUCLEOTIDE SEQUENCE [LARGE SCALE GENOMIC DNA]</scope>
    <source>
        <strain evidence="8">SpSt-548</strain>
    </source>
</reference>
<dbReference type="InterPro" id="IPR001789">
    <property type="entry name" value="Sig_transdc_resp-reg_receiver"/>
</dbReference>
<name>A0A7V4G6F7_9BACT</name>
<keyword evidence="5" id="KW-0804">Transcription</keyword>
<dbReference type="SMART" id="SM00448">
    <property type="entry name" value="REC"/>
    <property type="match status" value="1"/>
</dbReference>
<dbReference type="PANTHER" id="PTHR48111:SF1">
    <property type="entry name" value="TWO-COMPONENT RESPONSE REGULATOR ORR33"/>
    <property type="match status" value="1"/>
</dbReference>
<dbReference type="Pfam" id="PF00072">
    <property type="entry name" value="Response_reg"/>
    <property type="match status" value="1"/>
</dbReference>
<dbReference type="SUPFAM" id="SSF52172">
    <property type="entry name" value="CheY-like"/>
    <property type="match status" value="1"/>
</dbReference>
<feature type="modified residue" description="4-aspartylphosphate" evidence="6">
    <location>
        <position position="47"/>
    </location>
</feature>
<dbReference type="InterPro" id="IPR039420">
    <property type="entry name" value="WalR-like"/>
</dbReference>
<evidence type="ECO:0000256" key="1">
    <source>
        <dbReference type="ARBA" id="ARBA00022553"/>
    </source>
</evidence>
<dbReference type="GO" id="GO:0032993">
    <property type="term" value="C:protein-DNA complex"/>
    <property type="evidence" value="ECO:0007669"/>
    <property type="project" value="TreeGrafter"/>
</dbReference>
<evidence type="ECO:0000256" key="2">
    <source>
        <dbReference type="ARBA" id="ARBA00023012"/>
    </source>
</evidence>
<dbReference type="GO" id="GO:0005829">
    <property type="term" value="C:cytosol"/>
    <property type="evidence" value="ECO:0007669"/>
    <property type="project" value="TreeGrafter"/>
</dbReference>
<organism evidence="8">
    <name type="scientific">Desulfobacca acetoxidans</name>
    <dbReference type="NCBI Taxonomy" id="60893"/>
    <lineage>
        <taxon>Bacteria</taxon>
        <taxon>Pseudomonadati</taxon>
        <taxon>Thermodesulfobacteriota</taxon>
        <taxon>Desulfobaccia</taxon>
        <taxon>Desulfobaccales</taxon>
        <taxon>Desulfobaccaceae</taxon>
        <taxon>Desulfobacca</taxon>
    </lineage>
</organism>
<dbReference type="PANTHER" id="PTHR48111">
    <property type="entry name" value="REGULATOR OF RPOS"/>
    <property type="match status" value="1"/>
</dbReference>
<dbReference type="InterPro" id="IPR011006">
    <property type="entry name" value="CheY-like_superfamily"/>
</dbReference>
<accession>A0A7V4G6F7</accession>
<dbReference type="AlphaFoldDB" id="A0A7V4G6F7"/>
<dbReference type="GO" id="GO:0006355">
    <property type="term" value="P:regulation of DNA-templated transcription"/>
    <property type="evidence" value="ECO:0007669"/>
    <property type="project" value="TreeGrafter"/>
</dbReference>
<proteinExistence type="predicted"/>
<dbReference type="Gene3D" id="3.40.50.2300">
    <property type="match status" value="1"/>
</dbReference>
<evidence type="ECO:0000313" key="8">
    <source>
        <dbReference type="EMBL" id="HGS04294.1"/>
    </source>
</evidence>
<sequence>MVRPEGPYRTTLGKMLKTRGLEVDTAGSGEEAMALLAGASYDVVVLDIRMPGMGGIEALRQIKEAQALVEVIMLSGHASLDVAMELLKLGAFDYVLKPCPVEELLAKIESAFEKKLEREKIAAEPGEGQR</sequence>
<protein>
    <submittedName>
        <fullName evidence="8">Response regulator</fullName>
    </submittedName>
</protein>
<dbReference type="GO" id="GO:0000156">
    <property type="term" value="F:phosphorelay response regulator activity"/>
    <property type="evidence" value="ECO:0007669"/>
    <property type="project" value="TreeGrafter"/>
</dbReference>
<feature type="domain" description="Response regulatory" evidence="7">
    <location>
        <begin position="1"/>
        <end position="112"/>
    </location>
</feature>
<comment type="caution">
    <text evidence="8">The sequence shown here is derived from an EMBL/GenBank/DDBJ whole genome shotgun (WGS) entry which is preliminary data.</text>
</comment>
<keyword evidence="3" id="KW-0805">Transcription regulation</keyword>
<dbReference type="GO" id="GO:0000976">
    <property type="term" value="F:transcription cis-regulatory region binding"/>
    <property type="evidence" value="ECO:0007669"/>
    <property type="project" value="TreeGrafter"/>
</dbReference>
<evidence type="ECO:0000256" key="4">
    <source>
        <dbReference type="ARBA" id="ARBA00023125"/>
    </source>
</evidence>
<keyword evidence="4" id="KW-0238">DNA-binding</keyword>
<evidence type="ECO:0000256" key="5">
    <source>
        <dbReference type="ARBA" id="ARBA00023163"/>
    </source>
</evidence>
<evidence type="ECO:0000256" key="3">
    <source>
        <dbReference type="ARBA" id="ARBA00023015"/>
    </source>
</evidence>
<gene>
    <name evidence="8" type="ORF">ENT08_00885</name>
</gene>
<keyword evidence="1 6" id="KW-0597">Phosphoprotein</keyword>
<evidence type="ECO:0000256" key="6">
    <source>
        <dbReference type="PROSITE-ProRule" id="PRU00169"/>
    </source>
</evidence>
<dbReference type="PROSITE" id="PS50110">
    <property type="entry name" value="RESPONSE_REGULATORY"/>
    <property type="match status" value="1"/>
</dbReference>
<keyword evidence="2" id="KW-0902">Two-component regulatory system</keyword>